<accession>A0A388JP67</accession>
<proteinExistence type="predicted"/>
<gene>
    <name evidence="2" type="ORF">CBR_g49835</name>
</gene>
<reference evidence="2 3" key="1">
    <citation type="journal article" date="2018" name="Cell">
        <title>The Chara Genome: Secondary Complexity and Implications for Plant Terrestrialization.</title>
        <authorList>
            <person name="Nishiyama T."/>
            <person name="Sakayama H."/>
            <person name="Vries J.D."/>
            <person name="Buschmann H."/>
            <person name="Saint-Marcoux D."/>
            <person name="Ullrich K.K."/>
            <person name="Haas F.B."/>
            <person name="Vanderstraeten L."/>
            <person name="Becker D."/>
            <person name="Lang D."/>
            <person name="Vosolsobe S."/>
            <person name="Rombauts S."/>
            <person name="Wilhelmsson P.K.I."/>
            <person name="Janitza P."/>
            <person name="Kern R."/>
            <person name="Heyl A."/>
            <person name="Rumpler F."/>
            <person name="Villalobos L.I.A.C."/>
            <person name="Clay J.M."/>
            <person name="Skokan R."/>
            <person name="Toyoda A."/>
            <person name="Suzuki Y."/>
            <person name="Kagoshima H."/>
            <person name="Schijlen E."/>
            <person name="Tajeshwar N."/>
            <person name="Catarino B."/>
            <person name="Hetherington A.J."/>
            <person name="Saltykova A."/>
            <person name="Bonnot C."/>
            <person name="Breuninger H."/>
            <person name="Symeonidi A."/>
            <person name="Radhakrishnan G.V."/>
            <person name="Van Nieuwerburgh F."/>
            <person name="Deforce D."/>
            <person name="Chang C."/>
            <person name="Karol K.G."/>
            <person name="Hedrich R."/>
            <person name="Ulvskov P."/>
            <person name="Glockner G."/>
            <person name="Delwiche C.F."/>
            <person name="Petrasek J."/>
            <person name="Van de Peer Y."/>
            <person name="Friml J."/>
            <person name="Beilby M."/>
            <person name="Dolan L."/>
            <person name="Kohara Y."/>
            <person name="Sugano S."/>
            <person name="Fujiyama A."/>
            <person name="Delaux P.-M."/>
            <person name="Quint M."/>
            <person name="TheiBen G."/>
            <person name="Hagemann M."/>
            <person name="Harholt J."/>
            <person name="Dunand C."/>
            <person name="Zachgo S."/>
            <person name="Langdale J."/>
            <person name="Maumus F."/>
            <person name="Straeten D.V.D."/>
            <person name="Gould S.B."/>
            <person name="Rensing S.A."/>
        </authorList>
    </citation>
    <scope>NUCLEOTIDE SEQUENCE [LARGE SCALE GENOMIC DNA]</scope>
    <source>
        <strain evidence="2 3">S276</strain>
    </source>
</reference>
<feature type="region of interest" description="Disordered" evidence="1">
    <location>
        <begin position="203"/>
        <end position="227"/>
    </location>
</feature>
<dbReference type="Proteomes" id="UP000265515">
    <property type="component" value="Unassembled WGS sequence"/>
</dbReference>
<protein>
    <submittedName>
        <fullName evidence="2">Uncharacterized protein</fullName>
    </submittedName>
</protein>
<sequence length="465" mass="47352">MEIPLLIVTNNLSENISKSPVCDLGLTISLGMVRRGEAELGAINLVEPSSESTGKARTTVRYDAQRRPRGGVSKPGRVLPEEGGGTSWMECSTSRISGMPAYENDDGKTSWYSRMRSRTAGSKSAVYRVSSSASASAHDGGMDSTDGGGTEVEMGAMKIEGGSGSRGMSSTSGQVVRGANRDGDVGKLTTEEGAGVHCTVARRRRGDARRRGGTEHNAGGKGGSVRAPREGTTVLAAVQAPTPPQNSRALLSGKHTARRDKALREVLLRDLGGRRGSVTGAAACPGEGGEDELEALDHRESRVLQVVADGLAEVEVVAMVTLGRQRGNSVLLTILEHAEAAREVAALLSGTGGPIAEKGTALVSVVRGGGGVTSTLRLGGGSGLKTGPHPPMVPGGLIERGVAGGRVVGVGARVARGIPQGGEPGGATVVRRGGRSRAPGKAENMVAGCGAIAVVTGIWAGAPVD</sequence>
<dbReference type="STRING" id="69332.A0A388JP67"/>
<dbReference type="EMBL" id="BFEA01000005">
    <property type="protein sequence ID" value="GBG59575.1"/>
    <property type="molecule type" value="Genomic_DNA"/>
</dbReference>
<name>A0A388JP67_CHABU</name>
<organism evidence="2 3">
    <name type="scientific">Chara braunii</name>
    <name type="common">Braun's stonewort</name>
    <dbReference type="NCBI Taxonomy" id="69332"/>
    <lineage>
        <taxon>Eukaryota</taxon>
        <taxon>Viridiplantae</taxon>
        <taxon>Streptophyta</taxon>
        <taxon>Charophyceae</taxon>
        <taxon>Charales</taxon>
        <taxon>Characeae</taxon>
        <taxon>Chara</taxon>
    </lineage>
</organism>
<evidence type="ECO:0000256" key="1">
    <source>
        <dbReference type="SAM" id="MobiDB-lite"/>
    </source>
</evidence>
<dbReference type="Gramene" id="GBG59575">
    <property type="protein sequence ID" value="GBG59575"/>
    <property type="gene ID" value="CBR_g49835"/>
</dbReference>
<comment type="caution">
    <text evidence="2">The sequence shown here is derived from an EMBL/GenBank/DDBJ whole genome shotgun (WGS) entry which is preliminary data.</text>
</comment>
<evidence type="ECO:0000313" key="2">
    <source>
        <dbReference type="EMBL" id="GBG59575.1"/>
    </source>
</evidence>
<evidence type="ECO:0000313" key="3">
    <source>
        <dbReference type="Proteomes" id="UP000265515"/>
    </source>
</evidence>
<keyword evidence="3" id="KW-1185">Reference proteome</keyword>
<feature type="region of interest" description="Disordered" evidence="1">
    <location>
        <begin position="66"/>
        <end position="90"/>
    </location>
</feature>
<dbReference type="AlphaFoldDB" id="A0A388JP67"/>
<feature type="region of interest" description="Disordered" evidence="1">
    <location>
        <begin position="160"/>
        <end position="189"/>
    </location>
</feature>